<keyword evidence="5 6" id="KW-0472">Membrane</keyword>
<organism evidence="8 9">
    <name type="scientific">Aquisalimonas asiatica</name>
    <dbReference type="NCBI Taxonomy" id="406100"/>
    <lineage>
        <taxon>Bacteria</taxon>
        <taxon>Pseudomonadati</taxon>
        <taxon>Pseudomonadota</taxon>
        <taxon>Gammaproteobacteria</taxon>
        <taxon>Chromatiales</taxon>
        <taxon>Ectothiorhodospiraceae</taxon>
        <taxon>Aquisalimonas</taxon>
    </lineage>
</organism>
<sequence length="474" mass="53238">MEFWYSVIAVIAPVLAVIGSAHAVLAKRDSRSALTWVALLWLVPVLGAGLYVLFGINRINRRAAALRRKVLDEFERDHECDLAMLRNRLGPDAQYLEGLAQATNRVVPRPLVQGNSIEPLEDGDEAYPAMLAAIDQAERTVTLATYIFGNDDVGHAFADALERAVARGVEVRVLIDNAGERYTWPSMVGDLQRRGVPVARFFPGFPARLVGINLRNHRKLLIVDGCIGFTGGMNIRHHHYRGAGRKATLDLHFRVEGPVVRHLQETFYEDWLFATEEELDGPGWFPDLTPAGTVVARGVPDGPDHHFLTHHMALQAAVTTARESVRIVTPYFLPESTLAAVLNTASIRGVTVDIVLPERSNLPFVHWAMMGQIRQVLVYDCRVWLTPKPFDHAKIMVVDDAWAFLGSSNWDPRSLRLNFEFNLECFDRTLAQGLSARVDERIRRARPLTREDVDERPLPERLRDGVARLAMPYL</sequence>
<keyword evidence="2" id="KW-1003">Cell membrane</keyword>
<dbReference type="RefSeq" id="WP_091643449.1">
    <property type="nucleotide sequence ID" value="NZ_FOEG01000004.1"/>
</dbReference>
<evidence type="ECO:0000313" key="9">
    <source>
        <dbReference type="Proteomes" id="UP000199657"/>
    </source>
</evidence>
<feature type="domain" description="PLD phosphodiesterase" evidence="7">
    <location>
        <begin position="387"/>
        <end position="414"/>
    </location>
</feature>
<gene>
    <name evidence="8" type="ORF">SAMN04488052_104179</name>
</gene>
<evidence type="ECO:0000256" key="2">
    <source>
        <dbReference type="ARBA" id="ARBA00022475"/>
    </source>
</evidence>
<evidence type="ECO:0000256" key="6">
    <source>
        <dbReference type="SAM" id="Phobius"/>
    </source>
</evidence>
<dbReference type="AlphaFoldDB" id="A0A1H8TGI5"/>
<evidence type="ECO:0000256" key="4">
    <source>
        <dbReference type="ARBA" id="ARBA00022989"/>
    </source>
</evidence>
<dbReference type="CDD" id="cd09163">
    <property type="entry name" value="PLDc_CLS_unchar2_2"/>
    <property type="match status" value="1"/>
</dbReference>
<evidence type="ECO:0000259" key="7">
    <source>
        <dbReference type="PROSITE" id="PS50035"/>
    </source>
</evidence>
<dbReference type="CDD" id="cd09157">
    <property type="entry name" value="PLDc_CLS_unchar2_1"/>
    <property type="match status" value="1"/>
</dbReference>
<dbReference type="Proteomes" id="UP000199657">
    <property type="component" value="Unassembled WGS sequence"/>
</dbReference>
<dbReference type="STRING" id="406100.SAMN04488052_104179"/>
<dbReference type="Pfam" id="PF13091">
    <property type="entry name" value="PLDc_2"/>
    <property type="match status" value="2"/>
</dbReference>
<keyword evidence="9" id="KW-1185">Reference proteome</keyword>
<keyword evidence="3 6" id="KW-0812">Transmembrane</keyword>
<dbReference type="InterPro" id="IPR027379">
    <property type="entry name" value="CLS_N"/>
</dbReference>
<dbReference type="InterPro" id="IPR001736">
    <property type="entry name" value="PLipase_D/transphosphatidylase"/>
</dbReference>
<proteinExistence type="predicted"/>
<dbReference type="PANTHER" id="PTHR21248">
    <property type="entry name" value="CARDIOLIPIN SYNTHASE"/>
    <property type="match status" value="1"/>
</dbReference>
<keyword evidence="4 6" id="KW-1133">Transmembrane helix</keyword>
<evidence type="ECO:0000256" key="3">
    <source>
        <dbReference type="ARBA" id="ARBA00022692"/>
    </source>
</evidence>
<dbReference type="Pfam" id="PF13396">
    <property type="entry name" value="PLDc_N"/>
    <property type="match status" value="1"/>
</dbReference>
<name>A0A1H8TGI5_9GAMM</name>
<dbReference type="GO" id="GO:0005886">
    <property type="term" value="C:plasma membrane"/>
    <property type="evidence" value="ECO:0007669"/>
    <property type="project" value="UniProtKB-SubCell"/>
</dbReference>
<dbReference type="OrthoDB" id="9762009at2"/>
<dbReference type="Gene3D" id="3.30.870.10">
    <property type="entry name" value="Endonuclease Chain A"/>
    <property type="match status" value="2"/>
</dbReference>
<protein>
    <submittedName>
        <fullName evidence="8">Cardiolipin synthetase 2</fullName>
    </submittedName>
</protein>
<dbReference type="PANTHER" id="PTHR21248:SF22">
    <property type="entry name" value="PHOSPHOLIPASE D"/>
    <property type="match status" value="1"/>
</dbReference>
<dbReference type="InterPro" id="IPR025202">
    <property type="entry name" value="PLD-like_dom"/>
</dbReference>
<evidence type="ECO:0000256" key="5">
    <source>
        <dbReference type="ARBA" id="ARBA00023136"/>
    </source>
</evidence>
<dbReference type="SMART" id="SM00155">
    <property type="entry name" value="PLDc"/>
    <property type="match status" value="2"/>
</dbReference>
<dbReference type="EMBL" id="FOEG01000004">
    <property type="protein sequence ID" value="SEO90229.1"/>
    <property type="molecule type" value="Genomic_DNA"/>
</dbReference>
<comment type="subcellular location">
    <subcellularLocation>
        <location evidence="1">Cell membrane</location>
        <topology evidence="1">Multi-pass membrane protein</topology>
    </subcellularLocation>
</comment>
<evidence type="ECO:0000313" key="8">
    <source>
        <dbReference type="EMBL" id="SEO90229.1"/>
    </source>
</evidence>
<evidence type="ECO:0000256" key="1">
    <source>
        <dbReference type="ARBA" id="ARBA00004651"/>
    </source>
</evidence>
<feature type="domain" description="PLD phosphodiesterase" evidence="7">
    <location>
        <begin position="212"/>
        <end position="239"/>
    </location>
</feature>
<dbReference type="GO" id="GO:0008808">
    <property type="term" value="F:cardiolipin synthase activity"/>
    <property type="evidence" value="ECO:0007669"/>
    <property type="project" value="TreeGrafter"/>
</dbReference>
<feature type="transmembrane region" description="Helical" evidence="6">
    <location>
        <begin position="33"/>
        <end position="54"/>
    </location>
</feature>
<dbReference type="SUPFAM" id="SSF56024">
    <property type="entry name" value="Phospholipase D/nuclease"/>
    <property type="match status" value="2"/>
</dbReference>
<reference evidence="8 9" key="1">
    <citation type="submission" date="2016-10" db="EMBL/GenBank/DDBJ databases">
        <authorList>
            <person name="de Groot N.N."/>
        </authorList>
    </citation>
    <scope>NUCLEOTIDE SEQUENCE [LARGE SCALE GENOMIC DNA]</scope>
    <source>
        <strain evidence="8 9">CGMCC 1.6291</strain>
    </source>
</reference>
<accession>A0A1H8TGI5</accession>
<dbReference type="PROSITE" id="PS50035">
    <property type="entry name" value="PLD"/>
    <property type="match status" value="2"/>
</dbReference>
<dbReference type="GO" id="GO:0032049">
    <property type="term" value="P:cardiolipin biosynthetic process"/>
    <property type="evidence" value="ECO:0007669"/>
    <property type="project" value="UniProtKB-ARBA"/>
</dbReference>